<feature type="non-terminal residue" evidence="1">
    <location>
        <position position="1"/>
    </location>
</feature>
<gene>
    <name evidence="1" type="ORF">PILCRDRAFT_73667</name>
</gene>
<dbReference type="AlphaFoldDB" id="A0A0C3BRM5"/>
<evidence type="ECO:0000313" key="2">
    <source>
        <dbReference type="Proteomes" id="UP000054166"/>
    </source>
</evidence>
<dbReference type="HOGENOM" id="CLU_003703_6_1_1"/>
<sequence>VYRVSWLRAKARFSRWSEELCIVGYEMRWTVNWFKWKEEQWRLRLTDMENEERPPGLDCYCHKQMALWSSLADQAETQFTNVLGHPLYW</sequence>
<evidence type="ECO:0000313" key="1">
    <source>
        <dbReference type="EMBL" id="KIM79992.1"/>
    </source>
</evidence>
<accession>A0A0C3BRM5</accession>
<reference evidence="2" key="2">
    <citation type="submission" date="2015-01" db="EMBL/GenBank/DDBJ databases">
        <title>Evolutionary Origins and Diversification of the Mycorrhizal Mutualists.</title>
        <authorList>
            <consortium name="DOE Joint Genome Institute"/>
            <consortium name="Mycorrhizal Genomics Consortium"/>
            <person name="Kohler A."/>
            <person name="Kuo A."/>
            <person name="Nagy L.G."/>
            <person name="Floudas D."/>
            <person name="Copeland A."/>
            <person name="Barry K.W."/>
            <person name="Cichocki N."/>
            <person name="Veneault-Fourrey C."/>
            <person name="LaButti K."/>
            <person name="Lindquist E.A."/>
            <person name="Lipzen A."/>
            <person name="Lundell T."/>
            <person name="Morin E."/>
            <person name="Murat C."/>
            <person name="Riley R."/>
            <person name="Ohm R."/>
            <person name="Sun H."/>
            <person name="Tunlid A."/>
            <person name="Henrissat B."/>
            <person name="Grigoriev I.V."/>
            <person name="Hibbett D.S."/>
            <person name="Martin F."/>
        </authorList>
    </citation>
    <scope>NUCLEOTIDE SEQUENCE [LARGE SCALE GENOMIC DNA]</scope>
    <source>
        <strain evidence="2">F 1598</strain>
    </source>
</reference>
<keyword evidence="2" id="KW-1185">Reference proteome</keyword>
<protein>
    <submittedName>
        <fullName evidence="1">Uncharacterized protein</fullName>
    </submittedName>
</protein>
<name>A0A0C3BRM5_PILCF</name>
<proteinExistence type="predicted"/>
<organism evidence="1 2">
    <name type="scientific">Piloderma croceum (strain F 1598)</name>
    <dbReference type="NCBI Taxonomy" id="765440"/>
    <lineage>
        <taxon>Eukaryota</taxon>
        <taxon>Fungi</taxon>
        <taxon>Dikarya</taxon>
        <taxon>Basidiomycota</taxon>
        <taxon>Agaricomycotina</taxon>
        <taxon>Agaricomycetes</taxon>
        <taxon>Agaricomycetidae</taxon>
        <taxon>Atheliales</taxon>
        <taxon>Atheliaceae</taxon>
        <taxon>Piloderma</taxon>
    </lineage>
</organism>
<reference evidence="1 2" key="1">
    <citation type="submission" date="2014-04" db="EMBL/GenBank/DDBJ databases">
        <authorList>
            <consortium name="DOE Joint Genome Institute"/>
            <person name="Kuo A."/>
            <person name="Tarkka M."/>
            <person name="Buscot F."/>
            <person name="Kohler A."/>
            <person name="Nagy L.G."/>
            <person name="Floudas D."/>
            <person name="Copeland A."/>
            <person name="Barry K.W."/>
            <person name="Cichocki N."/>
            <person name="Veneault-Fourrey C."/>
            <person name="LaButti K."/>
            <person name="Lindquist E.A."/>
            <person name="Lipzen A."/>
            <person name="Lundell T."/>
            <person name="Morin E."/>
            <person name="Murat C."/>
            <person name="Sun H."/>
            <person name="Tunlid A."/>
            <person name="Henrissat B."/>
            <person name="Grigoriev I.V."/>
            <person name="Hibbett D.S."/>
            <person name="Martin F."/>
            <person name="Nordberg H.P."/>
            <person name="Cantor M.N."/>
            <person name="Hua S.X."/>
        </authorList>
    </citation>
    <scope>NUCLEOTIDE SEQUENCE [LARGE SCALE GENOMIC DNA]</scope>
    <source>
        <strain evidence="1 2">F 1598</strain>
    </source>
</reference>
<dbReference type="Proteomes" id="UP000054166">
    <property type="component" value="Unassembled WGS sequence"/>
</dbReference>
<dbReference type="EMBL" id="KN833006">
    <property type="protein sequence ID" value="KIM79992.1"/>
    <property type="molecule type" value="Genomic_DNA"/>
</dbReference>
<dbReference type="OrthoDB" id="3232711at2759"/>
<dbReference type="STRING" id="765440.A0A0C3BRM5"/>
<dbReference type="InParanoid" id="A0A0C3BRM5"/>